<dbReference type="Gene3D" id="3.30.420.40">
    <property type="match status" value="2"/>
</dbReference>
<dbReference type="GO" id="GO:0005737">
    <property type="term" value="C:cytoplasm"/>
    <property type="evidence" value="ECO:0007669"/>
    <property type="project" value="UniProtKB-SubCell"/>
</dbReference>
<dbReference type="EC" id="2.7.2.1" evidence="5"/>
<gene>
    <name evidence="5" type="primary">ackA</name>
    <name evidence="7" type="ORF">RMSM_03097</name>
</gene>
<comment type="subcellular location">
    <subcellularLocation>
        <location evidence="5">Cytoplasm</location>
    </subcellularLocation>
</comment>
<evidence type="ECO:0000256" key="2">
    <source>
        <dbReference type="ARBA" id="ARBA00022741"/>
    </source>
</evidence>
<keyword evidence="5" id="KW-0479">Metal-binding</keyword>
<organism evidence="7 8">
    <name type="scientific">Rhodopirellula maiorica SM1</name>
    <dbReference type="NCBI Taxonomy" id="1265738"/>
    <lineage>
        <taxon>Bacteria</taxon>
        <taxon>Pseudomonadati</taxon>
        <taxon>Planctomycetota</taxon>
        <taxon>Planctomycetia</taxon>
        <taxon>Pirellulales</taxon>
        <taxon>Pirellulaceae</taxon>
        <taxon>Novipirellula</taxon>
    </lineage>
</organism>
<comment type="catalytic activity">
    <reaction evidence="5">
        <text>acetate + ATP = acetyl phosphate + ADP</text>
        <dbReference type="Rhea" id="RHEA:11352"/>
        <dbReference type="ChEBI" id="CHEBI:22191"/>
        <dbReference type="ChEBI" id="CHEBI:30089"/>
        <dbReference type="ChEBI" id="CHEBI:30616"/>
        <dbReference type="ChEBI" id="CHEBI:456216"/>
        <dbReference type="EC" id="2.7.2.1"/>
    </reaction>
</comment>
<dbReference type="NCBIfam" id="TIGR00016">
    <property type="entry name" value="ackA"/>
    <property type="match status" value="1"/>
</dbReference>
<keyword evidence="5" id="KW-0460">Magnesium</keyword>
<keyword evidence="4 5" id="KW-0067">ATP-binding</keyword>
<keyword evidence="5" id="KW-0963">Cytoplasm</keyword>
<sequence length="376" mass="40322">MSDERCLARGAVDRIGDTESKCTVSIGDWSDERTMSVPDHGVAVEACLAQLTDPEHGVLKDASEVAAIGFKAVHGGRMSGVFRVNAEVLDAMAEMNAAAPAHNPPYIAAMKAMQQRFADLPLVAAFETNFHQTIPAARKEYAIPRDWADEFHIRKWGFHGASHRYIATRSAELLGRDDARVISCHLGGSSSITAIRNRQSVMTTMGMTPQTGLPQNNRVGDFDPFALPLILQRTGMTLDEVLAHLASQGGLLGLSGRSGDIRDVEEAAADGDAGSQLALDVYVEEIRRHLGGMIVALGGVDAIVFTAGIGENDDLIRGRVCDGLEELGIVVDTAANQSLKGEATFHADDSRTALWVIPTNEEIIVARQTVSVLQQA</sequence>
<evidence type="ECO:0000313" key="7">
    <source>
        <dbReference type="EMBL" id="EMI19976.1"/>
    </source>
</evidence>
<dbReference type="GO" id="GO:0006085">
    <property type="term" value="P:acetyl-CoA biosynthetic process"/>
    <property type="evidence" value="ECO:0007669"/>
    <property type="project" value="UniProtKB-UniRule"/>
</dbReference>
<dbReference type="InterPro" id="IPR000890">
    <property type="entry name" value="Aliphatic_acid_kin_short-chain"/>
</dbReference>
<comment type="function">
    <text evidence="5">Catalyzes the formation of acetyl phosphate from acetate and ATP. Can also catalyze the reverse reaction.</text>
</comment>
<dbReference type="AlphaFoldDB" id="M5RLA9"/>
<accession>M5RLA9</accession>
<dbReference type="InterPro" id="IPR004372">
    <property type="entry name" value="Ac/propionate_kinase"/>
</dbReference>
<dbReference type="PRINTS" id="PR00471">
    <property type="entry name" value="ACETATEKNASE"/>
</dbReference>
<evidence type="ECO:0000256" key="6">
    <source>
        <dbReference type="RuleBase" id="RU003835"/>
    </source>
</evidence>
<dbReference type="Proteomes" id="UP000011991">
    <property type="component" value="Unassembled WGS sequence"/>
</dbReference>
<comment type="pathway">
    <text evidence="5">Metabolic intermediate biosynthesis; acetyl-CoA biosynthesis; acetyl-CoA from acetate: step 1/2.</text>
</comment>
<evidence type="ECO:0000256" key="5">
    <source>
        <dbReference type="HAMAP-Rule" id="MF_00020"/>
    </source>
</evidence>
<feature type="binding site" evidence="5">
    <location>
        <begin position="260"/>
        <end position="262"/>
    </location>
    <ligand>
        <name>ATP</name>
        <dbReference type="ChEBI" id="CHEBI:30616"/>
    </ligand>
</feature>
<dbReference type="EMBL" id="ANOG01000447">
    <property type="protein sequence ID" value="EMI19976.1"/>
    <property type="molecule type" value="Genomic_DNA"/>
</dbReference>
<dbReference type="UniPathway" id="UPA00340">
    <property type="reaction ID" value="UER00458"/>
</dbReference>
<feature type="binding site" evidence="5">
    <location>
        <position position="361"/>
    </location>
    <ligand>
        <name>Mg(2+)</name>
        <dbReference type="ChEBI" id="CHEBI:18420"/>
    </ligand>
</feature>
<dbReference type="GO" id="GO:0000287">
    <property type="term" value="F:magnesium ion binding"/>
    <property type="evidence" value="ECO:0007669"/>
    <property type="project" value="UniProtKB-UniRule"/>
</dbReference>
<dbReference type="Pfam" id="PF00871">
    <property type="entry name" value="Acetate_kinase"/>
    <property type="match status" value="1"/>
</dbReference>
<evidence type="ECO:0000256" key="3">
    <source>
        <dbReference type="ARBA" id="ARBA00022777"/>
    </source>
</evidence>
<comment type="caution">
    <text evidence="7">The sequence shown here is derived from an EMBL/GenBank/DDBJ whole genome shotgun (WGS) entry which is preliminary data.</text>
</comment>
<dbReference type="PIRSF" id="PIRSF000722">
    <property type="entry name" value="Acetate_prop_kin"/>
    <property type="match status" value="1"/>
</dbReference>
<dbReference type="PANTHER" id="PTHR21060:SF15">
    <property type="entry name" value="ACETATE KINASE-RELATED"/>
    <property type="match status" value="1"/>
</dbReference>
<keyword evidence="8" id="KW-1185">Reference proteome</keyword>
<dbReference type="SUPFAM" id="SSF53067">
    <property type="entry name" value="Actin-like ATPase domain"/>
    <property type="match status" value="2"/>
</dbReference>
<dbReference type="HAMAP" id="MF_00020">
    <property type="entry name" value="Acetate_kinase"/>
    <property type="match status" value="1"/>
</dbReference>
<feature type="site" description="Transition state stabilizer" evidence="5">
    <location>
        <position position="218"/>
    </location>
</feature>
<dbReference type="PANTHER" id="PTHR21060">
    <property type="entry name" value="ACETATE KINASE"/>
    <property type="match status" value="1"/>
</dbReference>
<dbReference type="PATRIC" id="fig|1265738.3.peg.3099"/>
<feature type="binding site" evidence="5">
    <location>
        <begin position="308"/>
        <end position="312"/>
    </location>
    <ligand>
        <name>ATP</name>
        <dbReference type="ChEBI" id="CHEBI:30616"/>
    </ligand>
</feature>
<feature type="site" description="Transition state stabilizer" evidence="5">
    <location>
        <position position="159"/>
    </location>
</feature>
<evidence type="ECO:0000313" key="8">
    <source>
        <dbReference type="Proteomes" id="UP000011991"/>
    </source>
</evidence>
<comment type="cofactor">
    <cofactor evidence="5">
        <name>Mg(2+)</name>
        <dbReference type="ChEBI" id="CHEBI:18420"/>
    </cofactor>
    <cofactor evidence="5">
        <name>Mn(2+)</name>
        <dbReference type="ChEBI" id="CHEBI:29035"/>
    </cofactor>
    <text evidence="5">Mg(2+). Can also accept Mn(2+).</text>
</comment>
<evidence type="ECO:0000256" key="1">
    <source>
        <dbReference type="ARBA" id="ARBA00022679"/>
    </source>
</evidence>
<dbReference type="GO" id="GO:0008776">
    <property type="term" value="F:acetate kinase activity"/>
    <property type="evidence" value="ECO:0007669"/>
    <property type="project" value="UniProtKB-UniRule"/>
</dbReference>
<comment type="subunit">
    <text evidence="5">Homodimer.</text>
</comment>
<protein>
    <recommendedName>
        <fullName evidence="5">Acetate kinase</fullName>
        <ecNumber evidence="5">2.7.2.1</ecNumber>
    </recommendedName>
    <alternativeName>
        <fullName evidence="5">Acetokinase</fullName>
    </alternativeName>
</protein>
<keyword evidence="1 5" id="KW-0808">Transferase</keyword>
<evidence type="ECO:0000256" key="4">
    <source>
        <dbReference type="ARBA" id="ARBA00022840"/>
    </source>
</evidence>
<name>M5RLA9_9BACT</name>
<keyword evidence="3 5" id="KW-0418">Kinase</keyword>
<reference evidence="7 8" key="1">
    <citation type="journal article" date="2013" name="Mar. Genomics">
        <title>Expression of sulfatases in Rhodopirellula baltica and the diversity of sulfatases in the genus Rhodopirellula.</title>
        <authorList>
            <person name="Wegner C.E."/>
            <person name="Richter-Heitmann T."/>
            <person name="Klindworth A."/>
            <person name="Klockow C."/>
            <person name="Richter M."/>
            <person name="Achstetter T."/>
            <person name="Glockner F.O."/>
            <person name="Harder J."/>
        </authorList>
    </citation>
    <scope>NUCLEOTIDE SEQUENCE [LARGE SCALE GENOMIC DNA]</scope>
    <source>
        <strain evidence="7 8">SM1</strain>
    </source>
</reference>
<dbReference type="GO" id="GO:0006083">
    <property type="term" value="P:acetate metabolic process"/>
    <property type="evidence" value="ECO:0007669"/>
    <property type="project" value="TreeGrafter"/>
</dbReference>
<comment type="caution">
    <text evidence="5">Lacks conserved residue(s) required for the propagation of feature annotation.</text>
</comment>
<proteinExistence type="inferred from homology"/>
<keyword evidence="2 5" id="KW-0547">Nucleotide-binding</keyword>
<dbReference type="InterPro" id="IPR043129">
    <property type="entry name" value="ATPase_NBD"/>
</dbReference>
<comment type="similarity">
    <text evidence="5 6">Belongs to the acetokinase family.</text>
</comment>
<dbReference type="GO" id="GO:0005524">
    <property type="term" value="F:ATP binding"/>
    <property type="evidence" value="ECO:0007669"/>
    <property type="project" value="UniProtKB-KW"/>
</dbReference>